<dbReference type="EMBL" id="AP026966">
    <property type="protein sequence ID" value="BDT58213.1"/>
    <property type="molecule type" value="Genomic_DNA"/>
</dbReference>
<protein>
    <submittedName>
        <fullName evidence="8">Oligo alginate lyase</fullName>
    </submittedName>
</protein>
<dbReference type="Proteomes" id="UP001163336">
    <property type="component" value="Chromosome"/>
</dbReference>
<dbReference type="Pfam" id="PF16332">
    <property type="entry name" value="DUF4962"/>
    <property type="match status" value="1"/>
</dbReference>
<evidence type="ECO:0000256" key="1">
    <source>
        <dbReference type="ARBA" id="ARBA00004418"/>
    </source>
</evidence>
<keyword evidence="9" id="KW-1185">Reference proteome</keyword>
<dbReference type="InterPro" id="IPR032518">
    <property type="entry name" value="HepII_N"/>
</dbReference>
<feature type="domain" description="Heparinase II/III-like C-terminal" evidence="6">
    <location>
        <begin position="480"/>
        <end position="666"/>
    </location>
</feature>
<keyword evidence="2 5" id="KW-0732">Signal</keyword>
<comment type="subcellular location">
    <subcellularLocation>
        <location evidence="1">Periplasm</location>
    </subcellularLocation>
</comment>
<keyword evidence="4 8" id="KW-0456">Lyase</keyword>
<dbReference type="Gene3D" id="2.60.40.10">
    <property type="entry name" value="Immunoglobulins"/>
    <property type="match status" value="1"/>
</dbReference>
<evidence type="ECO:0000259" key="7">
    <source>
        <dbReference type="Pfam" id="PF16332"/>
    </source>
</evidence>
<evidence type="ECO:0000256" key="2">
    <source>
        <dbReference type="ARBA" id="ARBA00022729"/>
    </source>
</evidence>
<dbReference type="RefSeq" id="WP_281913565.1">
    <property type="nucleotide sequence ID" value="NZ_AP026966.1"/>
</dbReference>
<evidence type="ECO:0000256" key="5">
    <source>
        <dbReference type="SAM" id="SignalP"/>
    </source>
</evidence>
<feature type="domain" description="Heparinase II N-terminal" evidence="7">
    <location>
        <begin position="83"/>
        <end position="454"/>
    </location>
</feature>
<dbReference type="Gene3D" id="2.70.98.70">
    <property type="match status" value="1"/>
</dbReference>
<organism evidence="8 9">
    <name type="scientific">Massilia varians</name>
    <dbReference type="NCBI Taxonomy" id="457921"/>
    <lineage>
        <taxon>Bacteria</taxon>
        <taxon>Pseudomonadati</taxon>
        <taxon>Pseudomonadota</taxon>
        <taxon>Betaproteobacteria</taxon>
        <taxon>Burkholderiales</taxon>
        <taxon>Oxalobacteraceae</taxon>
        <taxon>Telluria group</taxon>
        <taxon>Massilia</taxon>
    </lineage>
</organism>
<dbReference type="GO" id="GO:0016829">
    <property type="term" value="F:lyase activity"/>
    <property type="evidence" value="ECO:0007669"/>
    <property type="project" value="UniProtKB-KW"/>
</dbReference>
<sequence>MQFQRKSLVLMAAVASLFASVSARADWVQSTDPLVVQAKPEMNSVQAQNPPGFTWARHATGPASYEVEITPVGGTPTRAVVERNWYLPTKALALGNYTWRVRPVGSNEWSTPRNFSITSKSTKFEVPDNATLRSRILSKARPRSLPSSVTPFSTWNYAKRTTLEPYLSRLGNEVKAQVSAVPSLSDSRWNIVITSPLTAAMASQQTDVRQRINEATRQMEAAALMYKLKGESQFLTEALRRGDELAALNPSGPTSYANQDQATRQIAWGLAKTIDLLGGALDGTRKARWLGAIKIRTTEIYNNLAGDNGRLDQYPFDSHGNTSLVFLVLISTLTLGDIPDAEKWFDFSFRAYALSPNPWSGPEGGYANGTAYAEYAAGYLLALWDPLTHASGVNFFGKPWTLGFLDFAMEFTPPGARTHAFGDASETKPDPRVLRAFATRMWSPRAAWYVKNTTGMEDAMSLLQAEYPLPVTYTSWLEAPQNSAYYPSIGWVAMHSDLGSSARISTFFKSSPYGSFNHSHGDQNGLLLSIAGQPMLVKAGWYDWYGSPYWTDWYHQTRSQNAITFDGGKGQMVTGYREQLQRNGRITAFTAQPTYDYAEGDATPSYGGQLTMAKRQVWHLRNAGNAILVRDRLSSTVARTYEWNIHTPVIMTVENAQNVKIVAGGQSLCLRSLNGDASFAKWIGPGAKTNVIEDHGAFYLKANANTTAEYLVLLDVGCKKPAVNISTSGSVRTVTVGGQSVTIN</sequence>
<gene>
    <name evidence="8" type="ORF">MasN3_17070</name>
</gene>
<evidence type="ECO:0000313" key="9">
    <source>
        <dbReference type="Proteomes" id="UP001163336"/>
    </source>
</evidence>
<evidence type="ECO:0000313" key="8">
    <source>
        <dbReference type="EMBL" id="BDT58213.1"/>
    </source>
</evidence>
<dbReference type="InterPro" id="IPR012480">
    <property type="entry name" value="Hepar_II_III_C"/>
</dbReference>
<dbReference type="PANTHER" id="PTHR39210:SF1">
    <property type="entry name" value="HEPARIN-SULFATE LYASE"/>
    <property type="match status" value="1"/>
</dbReference>
<dbReference type="Pfam" id="PF07940">
    <property type="entry name" value="Hepar_II_III_C"/>
    <property type="match status" value="1"/>
</dbReference>
<dbReference type="SUPFAM" id="SSF48230">
    <property type="entry name" value="Chondroitin AC/alginate lyase"/>
    <property type="match status" value="1"/>
</dbReference>
<dbReference type="Gene3D" id="1.50.10.100">
    <property type="entry name" value="Chondroitin AC/alginate lyase"/>
    <property type="match status" value="1"/>
</dbReference>
<dbReference type="PANTHER" id="PTHR39210">
    <property type="entry name" value="HEPARIN-SULFATE LYASE"/>
    <property type="match status" value="1"/>
</dbReference>
<evidence type="ECO:0000256" key="4">
    <source>
        <dbReference type="ARBA" id="ARBA00023239"/>
    </source>
</evidence>
<evidence type="ECO:0000256" key="3">
    <source>
        <dbReference type="ARBA" id="ARBA00022764"/>
    </source>
</evidence>
<dbReference type="InterPro" id="IPR013783">
    <property type="entry name" value="Ig-like_fold"/>
</dbReference>
<reference evidence="8" key="1">
    <citation type="submission" date="2022-11" db="EMBL/GenBank/DDBJ databases">
        <title>Isolation and characterization of PLA-degrading bacterium Massilia sp. from Antarctic soil.</title>
        <authorList>
            <person name="Sato K."/>
            <person name="Gomez-Fuentes C."/>
            <person name="Ahmad S.A."/>
            <person name="Zulkharnain A."/>
        </authorList>
    </citation>
    <scope>NUCLEOTIDE SEQUENCE</scope>
    <source>
        <strain evidence="8">N-3</strain>
    </source>
</reference>
<accession>A0ABM8C4R8</accession>
<name>A0ABM8C4R8_9BURK</name>
<feature type="signal peptide" evidence="5">
    <location>
        <begin position="1"/>
        <end position="25"/>
    </location>
</feature>
<feature type="chain" id="PRO_5047003517" evidence="5">
    <location>
        <begin position="26"/>
        <end position="744"/>
    </location>
</feature>
<dbReference type="InterPro" id="IPR008929">
    <property type="entry name" value="Chondroitin_lyas"/>
</dbReference>
<evidence type="ECO:0000259" key="6">
    <source>
        <dbReference type="Pfam" id="PF07940"/>
    </source>
</evidence>
<proteinExistence type="predicted"/>
<keyword evidence="3" id="KW-0574">Periplasm</keyword>